<evidence type="ECO:0000313" key="2">
    <source>
        <dbReference type="Proteomes" id="UP000015545"/>
    </source>
</evidence>
<organism evidence="1 2">
    <name type="scientific">Pseudomonas phage PaBG</name>
    <dbReference type="NCBI Taxonomy" id="1335230"/>
    <lineage>
        <taxon>Viruses</taxon>
        <taxon>Duplodnaviria</taxon>
        <taxon>Heunggongvirae</taxon>
        <taxon>Uroviricota</taxon>
        <taxon>Caudoviricetes</taxon>
        <taxon>Baikalvirus</taxon>
        <taxon>Baikalvirus PaBG</taxon>
    </lineage>
</organism>
<protein>
    <recommendedName>
        <fullName evidence="3">DNA repair protein MmcB-related protein</fullName>
    </recommendedName>
</protein>
<gene>
    <name evidence="1" type="ORF">PaBG_00089</name>
</gene>
<reference evidence="1 2" key="1">
    <citation type="journal article" date="2014" name="Genome Announc.">
        <title>Complete Genome Sequence of the Novel Giant Pseudomonas Phage PaBG.</title>
        <authorList>
            <person name="Sykilinda N.N."/>
            <person name="Bondar A.A."/>
            <person name="Gorshkova A.S."/>
            <person name="Kurochkina L.P."/>
            <person name="Kulikov E.E."/>
            <person name="Shneider M.M."/>
            <person name="Kadykov V.A."/>
            <person name="Solovjeva N.V."/>
            <person name="Kabilov M.R."/>
            <person name="Mesyanzhinov V.V."/>
            <person name="Vlassov V.V."/>
            <person name="Drukker V.V."/>
            <person name="Miroshnikov K.A."/>
        </authorList>
    </citation>
    <scope>NUCLEOTIDE SEQUENCE [LARGE SCALE GENOMIC DNA]</scope>
</reference>
<dbReference type="InterPro" id="IPR009394">
    <property type="entry name" value="MmcB-like"/>
</dbReference>
<keyword evidence="2" id="KW-1185">Reference proteome</keyword>
<evidence type="ECO:0008006" key="3">
    <source>
        <dbReference type="Google" id="ProtNLM"/>
    </source>
</evidence>
<dbReference type="EMBL" id="KF147891">
    <property type="protein sequence ID" value="AGS81973.1"/>
    <property type="molecule type" value="Genomic_DNA"/>
</dbReference>
<dbReference type="OrthoDB" id="36411at10239"/>
<sequence length="162" mass="18946">MGRKEVTKVLTDAASHYYIRKLYAVFFEFGVGRRGERRLDLLCMNTKMNLVGVEVKSCKADYTSDSKWMEYLPFTNKLYLFLPPKLIESKFYQQILNDIKPYGVGVMTLTPMGNVKVIKPAKRREVADKVMMKLLIKMAWRGGASRRNCPEGKRRKRFYLEE</sequence>
<dbReference type="Proteomes" id="UP000015545">
    <property type="component" value="Segment"/>
</dbReference>
<dbReference type="RefSeq" id="YP_008433420.1">
    <property type="nucleotide sequence ID" value="NC_022096.1"/>
</dbReference>
<evidence type="ECO:0000313" key="1">
    <source>
        <dbReference type="EMBL" id="AGS81973.1"/>
    </source>
</evidence>
<name>S5WB53_9CAUD</name>
<accession>S5WB53</accession>
<dbReference type="KEGG" id="vg:16574775"/>
<dbReference type="Pfam" id="PF06319">
    <property type="entry name" value="MmcB-like"/>
    <property type="match status" value="1"/>
</dbReference>
<proteinExistence type="predicted"/>